<dbReference type="Pfam" id="PF03160">
    <property type="entry name" value="Calx-beta"/>
    <property type="match status" value="1"/>
</dbReference>
<feature type="domain" description="Calx-beta" evidence="7">
    <location>
        <begin position="126"/>
        <end position="218"/>
    </location>
</feature>
<evidence type="ECO:0000256" key="3">
    <source>
        <dbReference type="ARBA" id="ARBA00022837"/>
    </source>
</evidence>
<keyword evidence="1" id="KW-0732">Signal</keyword>
<feature type="region of interest" description="Disordered" evidence="5">
    <location>
        <begin position="42"/>
        <end position="114"/>
    </location>
</feature>
<evidence type="ECO:0000256" key="1">
    <source>
        <dbReference type="ARBA" id="ARBA00022729"/>
    </source>
</evidence>
<evidence type="ECO:0000259" key="7">
    <source>
        <dbReference type="Pfam" id="PF03160"/>
    </source>
</evidence>
<feature type="non-terminal residue" evidence="8">
    <location>
        <position position="260"/>
    </location>
</feature>
<keyword evidence="4" id="KW-0406">Ion transport</keyword>
<comment type="caution">
    <text evidence="8">The sequence shown here is derived from an EMBL/GenBank/DDBJ whole genome shotgun (WGS) entry which is preliminary data.</text>
</comment>
<keyword evidence="4" id="KW-0813">Transport</keyword>
<name>A0A813H8G6_POLGL</name>
<keyword evidence="3" id="KW-0106">Calcium</keyword>
<dbReference type="OrthoDB" id="10617256at2759"/>
<protein>
    <recommendedName>
        <fullName evidence="7">Calx-beta domain-containing protein</fullName>
    </recommendedName>
</protein>
<organism evidence="8 9">
    <name type="scientific">Polarella glacialis</name>
    <name type="common">Dinoflagellate</name>
    <dbReference type="NCBI Taxonomy" id="89957"/>
    <lineage>
        <taxon>Eukaryota</taxon>
        <taxon>Sar</taxon>
        <taxon>Alveolata</taxon>
        <taxon>Dinophyceae</taxon>
        <taxon>Suessiales</taxon>
        <taxon>Suessiaceae</taxon>
        <taxon>Polarella</taxon>
    </lineage>
</organism>
<evidence type="ECO:0000256" key="2">
    <source>
        <dbReference type="ARBA" id="ARBA00022737"/>
    </source>
</evidence>
<sequence>VIELWEGVLTLLIPPVIIIIAGCWDYGVFGRRNEDIARFLEQKEKSEEEEEEDTKALTTSNGGVQSPNLSAEMMSQDNPGSAVADDDASADGSQRIKREEAELEDDPSSPVLDDMGMPIKCRAGVVTFSYDVKNVTVGTSAKELKLPVYRKNSQEGIVFCRYRTEGLSAVPGYDYEESIGEIAFGNGISEAEIGVRILPKKVWQQSDSFQVILEDLDGGACFNPGHDGGAEHSVLTIKLVNPSSAGSKKGLARALFCMDC</sequence>
<dbReference type="Gene3D" id="2.60.40.2030">
    <property type="match status" value="1"/>
</dbReference>
<evidence type="ECO:0000256" key="6">
    <source>
        <dbReference type="SAM" id="Phobius"/>
    </source>
</evidence>
<dbReference type="PANTHER" id="PTHR11878">
    <property type="entry name" value="SODIUM/CALCIUM EXCHANGER"/>
    <property type="match status" value="1"/>
</dbReference>
<dbReference type="GO" id="GO:0007154">
    <property type="term" value="P:cell communication"/>
    <property type="evidence" value="ECO:0007669"/>
    <property type="project" value="InterPro"/>
</dbReference>
<dbReference type="PANTHER" id="PTHR11878:SF65">
    <property type="entry name" value="NA_CA-EXCHANGE PROTEIN, ISOFORM G"/>
    <property type="match status" value="1"/>
</dbReference>
<feature type="compositionally biased region" description="Polar residues" evidence="5">
    <location>
        <begin position="56"/>
        <end position="79"/>
    </location>
</feature>
<feature type="transmembrane region" description="Helical" evidence="6">
    <location>
        <begin position="12"/>
        <end position="29"/>
    </location>
</feature>
<evidence type="ECO:0000313" key="9">
    <source>
        <dbReference type="Proteomes" id="UP000654075"/>
    </source>
</evidence>
<dbReference type="SUPFAM" id="SSF141072">
    <property type="entry name" value="CalX-like"/>
    <property type="match status" value="1"/>
</dbReference>
<accession>A0A813H8G6</accession>
<keyword evidence="2" id="KW-0677">Repeat</keyword>
<dbReference type="InterPro" id="IPR038081">
    <property type="entry name" value="CalX-like_sf"/>
</dbReference>
<evidence type="ECO:0000256" key="4">
    <source>
        <dbReference type="ARBA" id="ARBA00023065"/>
    </source>
</evidence>
<dbReference type="EMBL" id="CAJNNV010030849">
    <property type="protein sequence ID" value="CAE8633871.1"/>
    <property type="molecule type" value="Genomic_DNA"/>
</dbReference>
<evidence type="ECO:0000313" key="8">
    <source>
        <dbReference type="EMBL" id="CAE8633871.1"/>
    </source>
</evidence>
<dbReference type="AlphaFoldDB" id="A0A813H8G6"/>
<proteinExistence type="predicted"/>
<dbReference type="GO" id="GO:0016020">
    <property type="term" value="C:membrane"/>
    <property type="evidence" value="ECO:0007669"/>
    <property type="project" value="InterPro"/>
</dbReference>
<keyword evidence="9" id="KW-1185">Reference proteome</keyword>
<keyword evidence="6" id="KW-1133">Transmembrane helix</keyword>
<dbReference type="InterPro" id="IPR003644">
    <property type="entry name" value="Calx_beta"/>
</dbReference>
<dbReference type="Proteomes" id="UP000654075">
    <property type="component" value="Unassembled WGS sequence"/>
</dbReference>
<gene>
    <name evidence="8" type="ORF">PGLA1383_LOCUS49599</name>
</gene>
<dbReference type="InterPro" id="IPR051171">
    <property type="entry name" value="CaCA"/>
</dbReference>
<reference evidence="8" key="1">
    <citation type="submission" date="2021-02" db="EMBL/GenBank/DDBJ databases">
        <authorList>
            <person name="Dougan E. K."/>
            <person name="Rhodes N."/>
            <person name="Thang M."/>
            <person name="Chan C."/>
        </authorList>
    </citation>
    <scope>NUCLEOTIDE SEQUENCE</scope>
</reference>
<keyword evidence="6" id="KW-0472">Membrane</keyword>
<dbReference type="GO" id="GO:0030001">
    <property type="term" value="P:metal ion transport"/>
    <property type="evidence" value="ECO:0007669"/>
    <property type="project" value="TreeGrafter"/>
</dbReference>
<keyword evidence="6" id="KW-0812">Transmembrane</keyword>
<feature type="non-terminal residue" evidence="8">
    <location>
        <position position="1"/>
    </location>
</feature>
<evidence type="ECO:0000256" key="5">
    <source>
        <dbReference type="SAM" id="MobiDB-lite"/>
    </source>
</evidence>